<dbReference type="RefSeq" id="WP_188440948.1">
    <property type="nucleotide sequence ID" value="NZ_BMGK01000005.1"/>
</dbReference>
<dbReference type="InterPro" id="IPR001173">
    <property type="entry name" value="Glyco_trans_2-like"/>
</dbReference>
<dbReference type="InterPro" id="IPR050834">
    <property type="entry name" value="Glycosyltransf_2"/>
</dbReference>
<proteinExistence type="predicted"/>
<dbReference type="CDD" id="cd06420">
    <property type="entry name" value="GT2_Chondriotin_Pol_N"/>
    <property type="match status" value="1"/>
</dbReference>
<name>A0A8J2VAG5_9FLAO</name>
<evidence type="ECO:0000259" key="1">
    <source>
        <dbReference type="Pfam" id="PF00535"/>
    </source>
</evidence>
<organism evidence="2 3">
    <name type="scientific">Planktosalinus lacus</name>
    <dbReference type="NCBI Taxonomy" id="1526573"/>
    <lineage>
        <taxon>Bacteria</taxon>
        <taxon>Pseudomonadati</taxon>
        <taxon>Bacteroidota</taxon>
        <taxon>Flavobacteriia</taxon>
        <taxon>Flavobacteriales</taxon>
        <taxon>Flavobacteriaceae</taxon>
        <taxon>Planktosalinus</taxon>
    </lineage>
</organism>
<keyword evidence="3" id="KW-1185">Reference proteome</keyword>
<dbReference type="PANTHER" id="PTHR43685">
    <property type="entry name" value="GLYCOSYLTRANSFERASE"/>
    <property type="match status" value="1"/>
</dbReference>
<dbReference type="InterPro" id="IPR029044">
    <property type="entry name" value="Nucleotide-diphossugar_trans"/>
</dbReference>
<protein>
    <recommendedName>
        <fullName evidence="1">Glycosyltransferase 2-like domain-containing protein</fullName>
    </recommendedName>
</protein>
<dbReference type="SUPFAM" id="SSF53448">
    <property type="entry name" value="Nucleotide-diphospho-sugar transferases"/>
    <property type="match status" value="1"/>
</dbReference>
<accession>A0A8J2VAG5</accession>
<evidence type="ECO:0000313" key="2">
    <source>
        <dbReference type="EMBL" id="GGD91349.1"/>
    </source>
</evidence>
<comment type="caution">
    <text evidence="2">The sequence shown here is derived from an EMBL/GenBank/DDBJ whole genome shotgun (WGS) entry which is preliminary data.</text>
</comment>
<dbReference type="Pfam" id="PF00535">
    <property type="entry name" value="Glycos_transf_2"/>
    <property type="match status" value="1"/>
</dbReference>
<reference evidence="2" key="2">
    <citation type="submission" date="2020-09" db="EMBL/GenBank/DDBJ databases">
        <authorList>
            <person name="Sun Q."/>
            <person name="Zhou Y."/>
        </authorList>
    </citation>
    <scope>NUCLEOTIDE SEQUENCE</scope>
    <source>
        <strain evidence="2">CGMCC 1.12924</strain>
    </source>
</reference>
<feature type="domain" description="Glycosyltransferase 2-like" evidence="1">
    <location>
        <begin position="17"/>
        <end position="119"/>
    </location>
</feature>
<evidence type="ECO:0000313" key="3">
    <source>
        <dbReference type="Proteomes" id="UP000652231"/>
    </source>
</evidence>
<dbReference type="AlphaFoldDB" id="A0A8J2VAG5"/>
<dbReference type="Proteomes" id="UP000652231">
    <property type="component" value="Unassembled WGS sequence"/>
</dbReference>
<reference evidence="2" key="1">
    <citation type="journal article" date="2014" name="Int. J. Syst. Evol. Microbiol.">
        <title>Complete genome sequence of Corynebacterium casei LMG S-19264T (=DSM 44701T), isolated from a smear-ripened cheese.</title>
        <authorList>
            <consortium name="US DOE Joint Genome Institute (JGI-PGF)"/>
            <person name="Walter F."/>
            <person name="Albersmeier A."/>
            <person name="Kalinowski J."/>
            <person name="Ruckert C."/>
        </authorList>
    </citation>
    <scope>NUCLEOTIDE SEQUENCE</scope>
    <source>
        <strain evidence="2">CGMCC 1.12924</strain>
    </source>
</reference>
<dbReference type="PANTHER" id="PTHR43685:SF3">
    <property type="entry name" value="SLR2126 PROTEIN"/>
    <property type="match status" value="1"/>
</dbReference>
<dbReference type="EMBL" id="BMGK01000005">
    <property type="protein sequence ID" value="GGD91349.1"/>
    <property type="molecule type" value="Genomic_DNA"/>
</dbReference>
<dbReference type="Gene3D" id="3.90.550.10">
    <property type="entry name" value="Spore Coat Polysaccharide Biosynthesis Protein SpsA, Chain A"/>
    <property type="match status" value="1"/>
</dbReference>
<gene>
    <name evidence="2" type="ORF">GCM10011312_13920</name>
</gene>
<sequence>MANFQNFGVQNKPSGVSVIISTYNSEAWLEKVLWGYETQTFRNFEVIIADDGSKKPTLDLINFLKDEVSYPIKHVWQEDDGFQKSRILNKAIQICQEDYILMSDGDCIPRNDFLEVHYKNRKPGYFLSGGYFMLPMEISKMITKEDIIQQKCFDVDWLKSKGLKSSFKNNKLRAKGALETLLNLLTPTKPTWNGHNASGWKTDILAVNGFDERMQYGGQDRELGERLFNLGVKSKQIRYSAICIHLDHKRGYKTPESISKNKAIRKKTVEEHLSWTPFGIEKKESSEA</sequence>